<comment type="subcellular location">
    <subcellularLocation>
        <location evidence="1">Endoplasmic reticulum</location>
    </subcellularLocation>
    <subcellularLocation>
        <location evidence="3">Golgi apparatus</location>
    </subcellularLocation>
    <subcellularLocation>
        <location evidence="2">Lysosome</location>
    </subcellularLocation>
    <subcellularLocation>
        <location evidence="4">Secreted</location>
    </subcellularLocation>
</comment>
<evidence type="ECO:0000259" key="21">
    <source>
        <dbReference type="Pfam" id="PF02225"/>
    </source>
</evidence>
<evidence type="ECO:0000256" key="12">
    <source>
        <dbReference type="ARBA" id="ARBA00022824"/>
    </source>
</evidence>
<evidence type="ECO:0000256" key="10">
    <source>
        <dbReference type="ARBA" id="ARBA00022729"/>
    </source>
</evidence>
<evidence type="ECO:0000256" key="19">
    <source>
        <dbReference type="ARBA" id="ARBA00025833"/>
    </source>
</evidence>
<dbReference type="GO" id="GO:0070573">
    <property type="term" value="F:metallodipeptidase activity"/>
    <property type="evidence" value="ECO:0007669"/>
    <property type="project" value="InterPro"/>
</dbReference>
<dbReference type="SUPFAM" id="SSF53187">
    <property type="entry name" value="Zn-dependent exopeptidases"/>
    <property type="match status" value="1"/>
</dbReference>
<evidence type="ECO:0000256" key="16">
    <source>
        <dbReference type="ARBA" id="ARBA00023145"/>
    </source>
</evidence>
<reference evidence="24" key="1">
    <citation type="submission" date="2016-10" db="EMBL/GenBank/DDBJ databases">
        <authorList>
            <person name="Varghese N."/>
            <person name="Submissions S."/>
        </authorList>
    </citation>
    <scope>NUCLEOTIDE SEQUENCE [LARGE SCALE GENOMIC DNA]</scope>
    <source>
        <strain evidence="24">DSM 13078</strain>
    </source>
</reference>
<dbReference type="GO" id="GO:0005576">
    <property type="term" value="C:extracellular region"/>
    <property type="evidence" value="ECO:0007669"/>
    <property type="project" value="UniProtKB-SubCell"/>
</dbReference>
<keyword evidence="9" id="KW-0479">Metal-binding</keyword>
<evidence type="ECO:0000259" key="22">
    <source>
        <dbReference type="Pfam" id="PF04389"/>
    </source>
</evidence>
<dbReference type="Pfam" id="PF02225">
    <property type="entry name" value="PA"/>
    <property type="match status" value="1"/>
</dbReference>
<dbReference type="GO" id="GO:0004180">
    <property type="term" value="F:carboxypeptidase activity"/>
    <property type="evidence" value="ECO:0007669"/>
    <property type="project" value="UniProtKB-KW"/>
</dbReference>
<evidence type="ECO:0000256" key="3">
    <source>
        <dbReference type="ARBA" id="ARBA00004555"/>
    </source>
</evidence>
<dbReference type="Gene3D" id="3.50.30.30">
    <property type="match status" value="1"/>
</dbReference>
<feature type="domain" description="Peptidase M28" evidence="22">
    <location>
        <begin position="221"/>
        <end position="404"/>
    </location>
</feature>
<protein>
    <recommendedName>
        <fullName evidence="5">Carboxypeptidase Q</fullName>
    </recommendedName>
    <alternativeName>
        <fullName evidence="20">Plasma glutamate carboxypeptidase</fullName>
    </alternativeName>
</protein>
<dbReference type="GO" id="GO:0046872">
    <property type="term" value="F:metal ion binding"/>
    <property type="evidence" value="ECO:0007669"/>
    <property type="project" value="UniProtKB-KW"/>
</dbReference>
<dbReference type="GO" id="GO:0006508">
    <property type="term" value="P:proteolysis"/>
    <property type="evidence" value="ECO:0007669"/>
    <property type="project" value="UniProtKB-KW"/>
</dbReference>
<keyword evidence="16" id="KW-0865">Zymogen</keyword>
<evidence type="ECO:0000256" key="13">
    <source>
        <dbReference type="ARBA" id="ARBA00022833"/>
    </source>
</evidence>
<keyword evidence="10" id="KW-0732">Signal</keyword>
<dbReference type="OrthoDB" id="18376at2157"/>
<dbReference type="PANTHER" id="PTHR12053:SF3">
    <property type="entry name" value="CARBOXYPEPTIDASE Q"/>
    <property type="match status" value="1"/>
</dbReference>
<keyword evidence="8" id="KW-0645">Protease</keyword>
<accession>A0A1I1KTY0</accession>
<evidence type="ECO:0000256" key="15">
    <source>
        <dbReference type="ARBA" id="ARBA00023049"/>
    </source>
</evidence>
<keyword evidence="7 23" id="KW-0121">Carboxypeptidase</keyword>
<keyword evidence="15" id="KW-0482">Metalloprotease</keyword>
<evidence type="ECO:0000256" key="17">
    <source>
        <dbReference type="ARBA" id="ARBA00023180"/>
    </source>
</evidence>
<dbReference type="RefSeq" id="WP_089789570.1">
    <property type="nucleotide sequence ID" value="NZ_FOKW01000012.1"/>
</dbReference>
<dbReference type="GO" id="GO:0005764">
    <property type="term" value="C:lysosome"/>
    <property type="evidence" value="ECO:0007669"/>
    <property type="project" value="UniProtKB-SubCell"/>
</dbReference>
<evidence type="ECO:0000313" key="24">
    <source>
        <dbReference type="Proteomes" id="UP000199161"/>
    </source>
</evidence>
<keyword evidence="13" id="KW-0862">Zinc</keyword>
<keyword evidence="18" id="KW-0458">Lysosome</keyword>
<keyword evidence="17" id="KW-0325">Glycoprotein</keyword>
<evidence type="ECO:0000256" key="14">
    <source>
        <dbReference type="ARBA" id="ARBA00023034"/>
    </source>
</evidence>
<gene>
    <name evidence="23" type="ORF">SAMN05444422_11255</name>
</gene>
<dbReference type="InterPro" id="IPR007484">
    <property type="entry name" value="Peptidase_M28"/>
</dbReference>
<dbReference type="SUPFAM" id="SSF52025">
    <property type="entry name" value="PA domain"/>
    <property type="match status" value="1"/>
</dbReference>
<dbReference type="PANTHER" id="PTHR12053">
    <property type="entry name" value="PROTEASE FAMILY M28 PLASMA GLUTAMATE CARBOXYPEPTIDASE-RELATED"/>
    <property type="match status" value="1"/>
</dbReference>
<evidence type="ECO:0000256" key="18">
    <source>
        <dbReference type="ARBA" id="ARBA00023228"/>
    </source>
</evidence>
<evidence type="ECO:0000256" key="7">
    <source>
        <dbReference type="ARBA" id="ARBA00022645"/>
    </source>
</evidence>
<name>A0A1I1KTY0_NATHA</name>
<evidence type="ECO:0000256" key="4">
    <source>
        <dbReference type="ARBA" id="ARBA00004613"/>
    </source>
</evidence>
<evidence type="ECO:0000256" key="8">
    <source>
        <dbReference type="ARBA" id="ARBA00022670"/>
    </source>
</evidence>
<dbReference type="Proteomes" id="UP000199161">
    <property type="component" value="Unassembled WGS sequence"/>
</dbReference>
<evidence type="ECO:0000256" key="6">
    <source>
        <dbReference type="ARBA" id="ARBA00022525"/>
    </source>
</evidence>
<dbReference type="Gene3D" id="3.40.630.10">
    <property type="entry name" value="Zn peptidases"/>
    <property type="match status" value="1"/>
</dbReference>
<keyword evidence="24" id="KW-1185">Reference proteome</keyword>
<dbReference type="CDD" id="cd04819">
    <property type="entry name" value="PA_2"/>
    <property type="match status" value="1"/>
</dbReference>
<evidence type="ECO:0000313" key="23">
    <source>
        <dbReference type="EMBL" id="SFC62178.1"/>
    </source>
</evidence>
<keyword evidence="12" id="KW-0256">Endoplasmic reticulum</keyword>
<dbReference type="InterPro" id="IPR046450">
    <property type="entry name" value="PA_dom_sf"/>
</dbReference>
<keyword evidence="14" id="KW-0333">Golgi apparatus</keyword>
<dbReference type="InterPro" id="IPR003137">
    <property type="entry name" value="PA_domain"/>
</dbReference>
<keyword evidence="11" id="KW-0378">Hydrolase</keyword>
<evidence type="ECO:0000256" key="20">
    <source>
        <dbReference type="ARBA" id="ARBA00033328"/>
    </source>
</evidence>
<dbReference type="InterPro" id="IPR039866">
    <property type="entry name" value="CPQ"/>
</dbReference>
<feature type="domain" description="PA" evidence="21">
    <location>
        <begin position="101"/>
        <end position="195"/>
    </location>
</feature>
<evidence type="ECO:0000256" key="2">
    <source>
        <dbReference type="ARBA" id="ARBA00004371"/>
    </source>
</evidence>
<proteinExistence type="predicted"/>
<keyword evidence="6" id="KW-0964">Secreted</keyword>
<evidence type="ECO:0000256" key="11">
    <source>
        <dbReference type="ARBA" id="ARBA00022801"/>
    </source>
</evidence>
<sequence>MTNLPDSVVGDAHTSSFHWDVLEDLVDIGNRMAGQEGERRGAERVKAAFEAVGLRNVALEEFEIDGWWRGNAALETARSHAETYDADYQVIGLPGTPSGTVEAELVDVGYGRLEDFADADLEGNVAMASSETPDDHERRLHRMEKYASAVDAGAVGFVFRNHVEGCLPATGEIGYDNRPGPIPAVGVSREVGRRLLRHAEDGELTVELAVDARNEPTDSVNVVGELGPDTDEVVLVTSHVDAHDIAEGANDNGAGTALVCEIARLLKRVEDDLETRVRFVPFGSEEIGLQGASHAAATLDLENVKCVINLDGAGNSRTLRVNANEFDAVATLFEEIADEYDVPLETDDTISPHGDQWAFVQEGVPASMTSSTSDSSGRGWGHTHADTLDKLDVRDLRELSVLVASAAFTAAEADREFPQRSREETKALLDEGYVQELKIGGRWPYDEVEDE</sequence>
<comment type="subunit">
    <text evidence="19">Homodimer. The monomeric form is inactive while the homodimer is active.</text>
</comment>
<dbReference type="EMBL" id="FOKW01000012">
    <property type="protein sequence ID" value="SFC62178.1"/>
    <property type="molecule type" value="Genomic_DNA"/>
</dbReference>
<evidence type="ECO:0000256" key="5">
    <source>
        <dbReference type="ARBA" id="ARBA00014116"/>
    </source>
</evidence>
<dbReference type="AlphaFoldDB" id="A0A1I1KTY0"/>
<evidence type="ECO:0000256" key="1">
    <source>
        <dbReference type="ARBA" id="ARBA00004240"/>
    </source>
</evidence>
<evidence type="ECO:0000256" key="9">
    <source>
        <dbReference type="ARBA" id="ARBA00022723"/>
    </source>
</evidence>
<organism evidence="23 24">
    <name type="scientific">Natronobacterium haloterrestre</name>
    <name type="common">Halobiforma haloterrestris</name>
    <dbReference type="NCBI Taxonomy" id="148448"/>
    <lineage>
        <taxon>Archaea</taxon>
        <taxon>Methanobacteriati</taxon>
        <taxon>Methanobacteriota</taxon>
        <taxon>Stenosarchaea group</taxon>
        <taxon>Halobacteria</taxon>
        <taxon>Halobacteriales</taxon>
        <taxon>Natrialbaceae</taxon>
        <taxon>Natronobacterium</taxon>
    </lineage>
</organism>
<dbReference type="Pfam" id="PF04389">
    <property type="entry name" value="Peptidase_M28"/>
    <property type="match status" value="1"/>
</dbReference>